<sequence length="176" mass="18431">MVKAVIVGDIGTDHDGFPPTKITSGSPNVKFDFMPAARLGDPLEPHSKPKHPPHGRSISSGSSTVMINGKPAAITGGSISCGGVTIGSSSVNIGDSHTPAPSSILSKTLYDINVKVKDTNGSICPFMEVLCLFDDGSELVMKTDANGELKGLAKGDKMKKVSVKPNKTKNWLLRDS</sequence>
<dbReference type="PATRIC" id="fig|345073.21.peg.3081"/>
<dbReference type="Proteomes" id="UP000000249">
    <property type="component" value="Chromosome 2"/>
</dbReference>
<evidence type="ECO:0000313" key="3">
    <source>
        <dbReference type="Proteomes" id="UP000000249"/>
    </source>
</evidence>
<dbReference type="OrthoDB" id="9807902at2"/>
<dbReference type="Pfam" id="PF05488">
    <property type="entry name" value="PAAR_motif"/>
    <property type="match status" value="1"/>
</dbReference>
<dbReference type="eggNOG" id="COG4104">
    <property type="taxonomic scope" value="Bacteria"/>
</dbReference>
<proteinExistence type="predicted"/>
<feature type="region of interest" description="Disordered" evidence="1">
    <location>
        <begin position="40"/>
        <end position="62"/>
    </location>
</feature>
<evidence type="ECO:0000313" key="2">
    <source>
        <dbReference type="EMBL" id="ABQ18342.1"/>
    </source>
</evidence>
<evidence type="ECO:0000256" key="1">
    <source>
        <dbReference type="SAM" id="MobiDB-lite"/>
    </source>
</evidence>
<evidence type="ECO:0008006" key="4">
    <source>
        <dbReference type="Google" id="ProtNLM"/>
    </source>
</evidence>
<gene>
    <name evidence="2" type="ordered locus">VC0395_0945</name>
</gene>
<dbReference type="NCBIfam" id="NF033420">
    <property type="entry name" value="T6SS_PAAR_dom"/>
    <property type="match status" value="1"/>
</dbReference>
<dbReference type="KEGG" id="vco:VC0395_0945"/>
<organism evidence="2 3">
    <name type="scientific">Vibrio cholerae serotype O1 (strain ATCC 39541 / Classical Ogawa 395 / O395)</name>
    <dbReference type="NCBI Taxonomy" id="345073"/>
    <lineage>
        <taxon>Bacteria</taxon>
        <taxon>Pseudomonadati</taxon>
        <taxon>Pseudomonadota</taxon>
        <taxon>Gammaproteobacteria</taxon>
        <taxon>Vibrionales</taxon>
        <taxon>Vibrionaceae</taxon>
        <taxon>Vibrio</taxon>
    </lineage>
</organism>
<reference evidence="2 3" key="1">
    <citation type="submission" date="2007-03" db="EMBL/GenBank/DDBJ databases">
        <authorList>
            <person name="Heidelberg J."/>
        </authorList>
    </citation>
    <scope>NUCLEOTIDE SEQUENCE [LARGE SCALE GENOMIC DNA]</scope>
    <source>
        <strain evidence="3">ATCC 39541 / Classical Ogawa 395 / O395</strain>
    </source>
</reference>
<accession>A0A0H3ADD1</accession>
<dbReference type="InterPro" id="IPR008727">
    <property type="entry name" value="PAAR_motif"/>
</dbReference>
<name>A0A0H3ADD1_VIBC3</name>
<dbReference type="KEGG" id="vcr:VC395_A0321"/>
<dbReference type="CDD" id="cd14737">
    <property type="entry name" value="PAAR_1"/>
    <property type="match status" value="1"/>
</dbReference>
<protein>
    <recommendedName>
        <fullName evidence="4">Uropathogenic specific protein</fullName>
    </recommendedName>
</protein>
<dbReference type="Gene3D" id="2.60.200.60">
    <property type="match status" value="1"/>
</dbReference>
<dbReference type="EMBL" id="CP000626">
    <property type="protein sequence ID" value="ABQ18342.1"/>
    <property type="molecule type" value="Genomic_DNA"/>
</dbReference>
<dbReference type="AlphaFoldDB" id="A0A0H3ADD1"/>